<dbReference type="Proteomes" id="UP000650833">
    <property type="component" value="Unassembled WGS sequence"/>
</dbReference>
<dbReference type="AlphaFoldDB" id="A0A8H7QE58"/>
<keyword evidence="3" id="KW-1185">Reference proteome</keyword>
<dbReference type="OrthoDB" id="6359943at2759"/>
<accession>A0A8H7QE58</accession>
<evidence type="ECO:0000313" key="3">
    <source>
        <dbReference type="Proteomes" id="UP000650833"/>
    </source>
</evidence>
<reference evidence="2" key="1">
    <citation type="submission" date="2020-12" db="EMBL/GenBank/DDBJ databases">
        <title>Metabolic potential, ecology and presence of endohyphal bacteria is reflected in genomic diversity of Mucoromycotina.</title>
        <authorList>
            <person name="Muszewska A."/>
            <person name="Okrasinska A."/>
            <person name="Steczkiewicz K."/>
            <person name="Drgas O."/>
            <person name="Orlowska M."/>
            <person name="Perlinska-Lenart U."/>
            <person name="Aleksandrzak-Piekarczyk T."/>
            <person name="Szatraj K."/>
            <person name="Zielenkiewicz U."/>
            <person name="Pilsyk S."/>
            <person name="Malc E."/>
            <person name="Mieczkowski P."/>
            <person name="Kruszewska J.S."/>
            <person name="Biernat P."/>
            <person name="Pawlowska J."/>
        </authorList>
    </citation>
    <scope>NUCLEOTIDE SEQUENCE</scope>
    <source>
        <strain evidence="2">CBS 226.32</strain>
    </source>
</reference>
<sequence length="378" mass="42917">MVQVLPINYNNEHYKQNYMNGNEYQQHSTPPPPPPLQPHQQQMPIPMPVPMINHHLIHPHHQPPNFFHPPPPPPPPPQPMYPADQATGQYMEYAGNGGYHPSMGYMQQGYYPADITVYVPTLQKTYALNTNVLSRSPVLYQRIMEEQSNTLELDLYVLPETFHTVINHLTRPLTPQDILFLANEKPQIAIELLEASEELGLEPLLDALLLALNQNLHSQKIAMTYIDAMEPYQPLEEEEPRRWVEALEEDVVSFMVKGLSTHLEAFSTSVKVSGNVVIGQVNACGYMPSRTPPMRGFMDLARAYSALPQHLMIRCLEHPALPVQDAIQRNLFARKVLTIVTSNNTFHQRSNEPQLIAVMKFDKGMETIAVVRETGLTN</sequence>
<organism evidence="2 3">
    <name type="scientific">Mucor plumbeus</name>
    <dbReference type="NCBI Taxonomy" id="97098"/>
    <lineage>
        <taxon>Eukaryota</taxon>
        <taxon>Fungi</taxon>
        <taxon>Fungi incertae sedis</taxon>
        <taxon>Mucoromycota</taxon>
        <taxon>Mucoromycotina</taxon>
        <taxon>Mucoromycetes</taxon>
        <taxon>Mucorales</taxon>
        <taxon>Mucorineae</taxon>
        <taxon>Mucoraceae</taxon>
        <taxon>Mucor</taxon>
    </lineage>
</organism>
<name>A0A8H7QE58_9FUNG</name>
<evidence type="ECO:0000313" key="2">
    <source>
        <dbReference type="EMBL" id="KAG2189766.1"/>
    </source>
</evidence>
<proteinExistence type="predicted"/>
<feature type="region of interest" description="Disordered" evidence="1">
    <location>
        <begin position="21"/>
        <end position="40"/>
    </location>
</feature>
<gene>
    <name evidence="2" type="ORF">INT46_008527</name>
</gene>
<comment type="caution">
    <text evidence="2">The sequence shown here is derived from an EMBL/GenBank/DDBJ whole genome shotgun (WGS) entry which is preliminary data.</text>
</comment>
<dbReference type="EMBL" id="JAEPRC010001201">
    <property type="protein sequence ID" value="KAG2189766.1"/>
    <property type="molecule type" value="Genomic_DNA"/>
</dbReference>
<feature type="compositionally biased region" description="Pro residues" evidence="1">
    <location>
        <begin position="66"/>
        <end position="80"/>
    </location>
</feature>
<protein>
    <submittedName>
        <fullName evidence="2">Uncharacterized protein</fullName>
    </submittedName>
</protein>
<feature type="region of interest" description="Disordered" evidence="1">
    <location>
        <begin position="58"/>
        <end position="84"/>
    </location>
</feature>
<evidence type="ECO:0000256" key="1">
    <source>
        <dbReference type="SAM" id="MobiDB-lite"/>
    </source>
</evidence>